<evidence type="ECO:0000313" key="2">
    <source>
        <dbReference type="Proteomes" id="UP001055101"/>
    </source>
</evidence>
<reference evidence="1" key="1">
    <citation type="journal article" date="2021" name="Front. Microbiol.">
        <title>Comprehensive Comparative Genomics and Phenotyping of Methylobacterium Species.</title>
        <authorList>
            <person name="Alessa O."/>
            <person name="Ogura Y."/>
            <person name="Fujitani Y."/>
            <person name="Takami H."/>
            <person name="Hayashi T."/>
            <person name="Sahin N."/>
            <person name="Tani A."/>
        </authorList>
    </citation>
    <scope>NUCLEOTIDE SEQUENCE</scope>
    <source>
        <strain evidence="1">DSM 23674</strain>
    </source>
</reference>
<name>A0ABQ4TEU7_9HYPH</name>
<proteinExistence type="predicted"/>
<protein>
    <submittedName>
        <fullName evidence="1">Uncharacterized protein</fullName>
    </submittedName>
</protein>
<dbReference type="EMBL" id="BPRA01000001">
    <property type="protein sequence ID" value="GJE53890.1"/>
    <property type="molecule type" value="Genomic_DNA"/>
</dbReference>
<gene>
    <name evidence="1" type="ORF">EKPJFOCH_0358</name>
</gene>
<comment type="caution">
    <text evidence="1">The sequence shown here is derived from an EMBL/GenBank/DDBJ whole genome shotgun (WGS) entry which is preliminary data.</text>
</comment>
<organism evidence="1 2">
    <name type="scientific">Methylobacterium thuringiense</name>
    <dbReference type="NCBI Taxonomy" id="1003091"/>
    <lineage>
        <taxon>Bacteria</taxon>
        <taxon>Pseudomonadati</taxon>
        <taxon>Pseudomonadota</taxon>
        <taxon>Alphaproteobacteria</taxon>
        <taxon>Hyphomicrobiales</taxon>
        <taxon>Methylobacteriaceae</taxon>
        <taxon>Methylobacterium</taxon>
    </lineage>
</organism>
<accession>A0ABQ4TEU7</accession>
<keyword evidence="2" id="KW-1185">Reference proteome</keyword>
<sequence>MWRKPAYGWRNRGEFAKNLPMSNVVPFRRPAPTALRARCDVVSVADDLFAALDGVEDLAQRAALMGRPTVEVERTVQNLLDAVSALERALDCLGEGSEAAPA</sequence>
<dbReference type="Proteomes" id="UP001055101">
    <property type="component" value="Unassembled WGS sequence"/>
</dbReference>
<reference evidence="1" key="2">
    <citation type="submission" date="2021-08" db="EMBL/GenBank/DDBJ databases">
        <authorList>
            <person name="Tani A."/>
            <person name="Ola A."/>
            <person name="Ogura Y."/>
            <person name="Katsura K."/>
            <person name="Hayashi T."/>
        </authorList>
    </citation>
    <scope>NUCLEOTIDE SEQUENCE</scope>
    <source>
        <strain evidence="1">DSM 23674</strain>
    </source>
</reference>
<evidence type="ECO:0000313" key="1">
    <source>
        <dbReference type="EMBL" id="GJE53890.1"/>
    </source>
</evidence>